<proteinExistence type="predicted"/>
<dbReference type="Proteomes" id="UP000187406">
    <property type="component" value="Unassembled WGS sequence"/>
</dbReference>
<dbReference type="PANTHER" id="PTHR34676:SF8">
    <property type="entry name" value="TRANSMEMBRANE PROTEIN"/>
    <property type="match status" value="1"/>
</dbReference>
<evidence type="ECO:0000313" key="2">
    <source>
        <dbReference type="Proteomes" id="UP000187406"/>
    </source>
</evidence>
<dbReference type="OrthoDB" id="686744at2759"/>
<evidence type="ECO:0000313" key="1">
    <source>
        <dbReference type="EMBL" id="GAV61107.1"/>
    </source>
</evidence>
<dbReference type="Pfam" id="PF14223">
    <property type="entry name" value="Retrotran_gag_2"/>
    <property type="match status" value="1"/>
</dbReference>
<dbReference type="EMBL" id="BDDD01000185">
    <property type="protein sequence ID" value="GAV61107.1"/>
    <property type="molecule type" value="Genomic_DNA"/>
</dbReference>
<organism evidence="1 2">
    <name type="scientific">Cephalotus follicularis</name>
    <name type="common">Albany pitcher plant</name>
    <dbReference type="NCBI Taxonomy" id="3775"/>
    <lineage>
        <taxon>Eukaryota</taxon>
        <taxon>Viridiplantae</taxon>
        <taxon>Streptophyta</taxon>
        <taxon>Embryophyta</taxon>
        <taxon>Tracheophyta</taxon>
        <taxon>Spermatophyta</taxon>
        <taxon>Magnoliopsida</taxon>
        <taxon>eudicotyledons</taxon>
        <taxon>Gunneridae</taxon>
        <taxon>Pentapetalae</taxon>
        <taxon>rosids</taxon>
        <taxon>fabids</taxon>
        <taxon>Oxalidales</taxon>
        <taxon>Cephalotaceae</taxon>
        <taxon>Cephalotus</taxon>
    </lineage>
</organism>
<gene>
    <name evidence="1" type="ORF">CFOL_v3_04635</name>
</gene>
<reference evidence="2" key="1">
    <citation type="submission" date="2016-04" db="EMBL/GenBank/DDBJ databases">
        <title>Cephalotus genome sequencing.</title>
        <authorList>
            <person name="Fukushima K."/>
            <person name="Hasebe M."/>
            <person name="Fang X."/>
        </authorList>
    </citation>
    <scope>NUCLEOTIDE SEQUENCE [LARGE SCALE GENOMIC DNA]</scope>
    <source>
        <strain evidence="2">cv. St1</strain>
    </source>
</reference>
<name>A0A1Q3AZE2_CEPFO</name>
<dbReference type="PANTHER" id="PTHR34676">
    <property type="entry name" value="DUF4219 DOMAIN-CONTAINING PROTEIN-RELATED"/>
    <property type="match status" value="1"/>
</dbReference>
<comment type="caution">
    <text evidence="1">The sequence shown here is derived from an EMBL/GenBank/DDBJ whole genome shotgun (WGS) entry which is preliminary data.</text>
</comment>
<dbReference type="AlphaFoldDB" id="A0A1Q3AZE2"/>
<accession>A0A1Q3AZE2</accession>
<sequence length="283" mass="33116">MATFFNDNVSQSINMPPSFDGNNYSYWKTRMTIFIQSLDYQLWNIITNGPEILTNLVDGQRILKMNNEFNAHDYKSLKLNAKAKHVIFCALSPSEFNRVSSLDSVKEMWDRLMVTYEGTNQVKDTKINRLVHDYELFTMLENENISSMYARFNDIINALKGLGNVYTNHELVRKILRCLPKSWEPKVTVIEEAKDLSILPLEDLLGSLMTHELRMSEQARNEPKKKMIALKASKDKESDEDKFEMALLTKRIRRILLDKKNFSKKQLSNRKEIRAKVIKKKKR</sequence>
<keyword evidence="2" id="KW-1185">Reference proteome</keyword>
<dbReference type="InParanoid" id="A0A1Q3AZE2"/>
<protein>
    <submittedName>
        <fullName evidence="1">DUF4219 domain-containing protein/UBN2 domain-containing protein</fullName>
    </submittedName>
</protein>